<gene>
    <name evidence="11" type="ORF">DN92_05080</name>
</gene>
<dbReference type="Pfam" id="PF05957">
    <property type="entry name" value="DUF883"/>
    <property type="match status" value="1"/>
</dbReference>
<keyword evidence="4" id="KW-0997">Cell inner membrane</keyword>
<evidence type="ECO:0000256" key="3">
    <source>
        <dbReference type="ARBA" id="ARBA00022475"/>
    </source>
</evidence>
<evidence type="ECO:0000256" key="2">
    <source>
        <dbReference type="ARBA" id="ARBA00010423"/>
    </source>
</evidence>
<feature type="domain" description="DUF883" evidence="10">
    <location>
        <begin position="83"/>
        <end position="108"/>
    </location>
</feature>
<organism evidence="11 12">
    <name type="scientific">Polynucleobacter arcticus</name>
    <dbReference type="NCBI Taxonomy" id="1743165"/>
    <lineage>
        <taxon>Bacteria</taxon>
        <taxon>Pseudomonadati</taxon>
        <taxon>Pseudomonadota</taxon>
        <taxon>Betaproteobacteria</taxon>
        <taxon>Burkholderiales</taxon>
        <taxon>Burkholderiaceae</taxon>
        <taxon>Polynucleobacter</taxon>
    </lineage>
</organism>
<evidence type="ECO:0000313" key="11">
    <source>
        <dbReference type="EMBL" id="QKM60463.1"/>
    </source>
</evidence>
<dbReference type="PANTHER" id="PTHR35893">
    <property type="entry name" value="INNER MEMBRANE PROTEIN-RELATED"/>
    <property type="match status" value="1"/>
</dbReference>
<evidence type="ECO:0000256" key="7">
    <source>
        <dbReference type="ARBA" id="ARBA00023136"/>
    </source>
</evidence>
<evidence type="ECO:0000313" key="12">
    <source>
        <dbReference type="Proteomes" id="UP000501090"/>
    </source>
</evidence>
<dbReference type="GO" id="GO:0005886">
    <property type="term" value="C:plasma membrane"/>
    <property type="evidence" value="ECO:0007669"/>
    <property type="project" value="UniProtKB-SubCell"/>
</dbReference>
<keyword evidence="8" id="KW-0175">Coiled coil</keyword>
<dbReference type="GO" id="GO:0043022">
    <property type="term" value="F:ribosome binding"/>
    <property type="evidence" value="ECO:0007669"/>
    <property type="project" value="InterPro"/>
</dbReference>
<comment type="similarity">
    <text evidence="2">Belongs to the ElaB/YgaM/YqjD family.</text>
</comment>
<dbReference type="AlphaFoldDB" id="A0A6M9PX06"/>
<keyword evidence="7" id="KW-0472">Membrane</keyword>
<sequence length="112" mass="12042">MMMRKINSAISKASNKAVDELISEYKALIEDAEALIEATEGHVDDAIKTVRSKALKTLAATKESIANFEGVVIDKAKSAAKDTDNFVHRNPWESVGVAAGLGLIVGLFIRGR</sequence>
<feature type="domain" description="DUF883" evidence="9">
    <location>
        <begin position="19"/>
        <end position="69"/>
    </location>
</feature>
<dbReference type="InterPro" id="IPR043605">
    <property type="entry name" value="DUF883_C"/>
</dbReference>
<name>A0A6M9PX06_9BURK</name>
<evidence type="ECO:0000256" key="5">
    <source>
        <dbReference type="ARBA" id="ARBA00022692"/>
    </source>
</evidence>
<dbReference type="RefSeq" id="WP_173960225.1">
    <property type="nucleotide sequence ID" value="NZ_CBCSCC010000002.1"/>
</dbReference>
<comment type="subcellular location">
    <subcellularLocation>
        <location evidence="1">Cell inner membrane</location>
        <topology evidence="1">Single-pass membrane protein</topology>
    </subcellularLocation>
</comment>
<evidence type="ECO:0000259" key="9">
    <source>
        <dbReference type="Pfam" id="PF05957"/>
    </source>
</evidence>
<evidence type="ECO:0000259" key="10">
    <source>
        <dbReference type="Pfam" id="PF19029"/>
    </source>
</evidence>
<keyword evidence="5" id="KW-0812">Transmembrane</keyword>
<keyword evidence="12" id="KW-1185">Reference proteome</keyword>
<dbReference type="KEGG" id="pard:DN92_05080"/>
<dbReference type="EMBL" id="CP028940">
    <property type="protein sequence ID" value="QKM60463.1"/>
    <property type="molecule type" value="Genomic_DNA"/>
</dbReference>
<reference evidence="11 12" key="1">
    <citation type="submission" date="2018-04" db="EMBL/GenBank/DDBJ databases">
        <title>Polynucleobacter sp. UK-Long2-W17 genome.</title>
        <authorList>
            <person name="Hahn M.W."/>
        </authorList>
    </citation>
    <scope>NUCLEOTIDE SEQUENCE [LARGE SCALE GENOMIC DNA]</scope>
    <source>
        <strain evidence="11 12">UK-Long2-W17</strain>
    </source>
</reference>
<evidence type="ECO:0000256" key="6">
    <source>
        <dbReference type="ARBA" id="ARBA00022989"/>
    </source>
</evidence>
<proteinExistence type="inferred from homology"/>
<accession>A0A6M9PX06</accession>
<feature type="coiled-coil region" evidence="8">
    <location>
        <begin position="15"/>
        <end position="42"/>
    </location>
</feature>
<dbReference type="Proteomes" id="UP000501090">
    <property type="component" value="Chromosome"/>
</dbReference>
<evidence type="ECO:0000256" key="4">
    <source>
        <dbReference type="ARBA" id="ARBA00022519"/>
    </source>
</evidence>
<evidence type="ECO:0000256" key="8">
    <source>
        <dbReference type="SAM" id="Coils"/>
    </source>
</evidence>
<evidence type="ECO:0000256" key="1">
    <source>
        <dbReference type="ARBA" id="ARBA00004377"/>
    </source>
</evidence>
<protein>
    <submittedName>
        <fullName evidence="11">DUF883 domain-containing protein</fullName>
    </submittedName>
</protein>
<keyword evidence="3" id="KW-1003">Cell membrane</keyword>
<dbReference type="Pfam" id="PF19029">
    <property type="entry name" value="DUF883_C"/>
    <property type="match status" value="1"/>
</dbReference>
<dbReference type="InterPro" id="IPR010279">
    <property type="entry name" value="YqjD/ElaB"/>
</dbReference>
<dbReference type="InterPro" id="IPR043604">
    <property type="entry name" value="DUF883_N"/>
</dbReference>
<dbReference type="PANTHER" id="PTHR35893:SF3">
    <property type="entry name" value="INNER MEMBRANE PROTEIN"/>
    <property type="match status" value="1"/>
</dbReference>
<keyword evidence="6" id="KW-1133">Transmembrane helix</keyword>